<sequence>MPTKNRIVSLGYKKGTVVSEEGEVLVPPADWVYLAAGDGPLTRNVKSRGVSWQVQVQMGRRNIKKGIWAPGENVAAAKKEVEAKRATPQYEKRLAADRDRRARKQQAYVEDFYGETLTFLAFHPDHQDFAEKLARAVTEHATPVGSGTVARTECIPVAERVQAAVIAWMRHNTTAYDRMSIARIKGKRREVRRMLAQRSNALLDSYRRGNVVDPNCPLYRALIKPV</sequence>
<name>A0A1M7Y9T7_9BACT</name>
<dbReference type="Proteomes" id="UP000184603">
    <property type="component" value="Unassembled WGS sequence"/>
</dbReference>
<evidence type="ECO:0000313" key="2">
    <source>
        <dbReference type="EMBL" id="SHO49336.1"/>
    </source>
</evidence>
<dbReference type="Pfam" id="PF10056">
    <property type="entry name" value="DUF2293"/>
    <property type="match status" value="1"/>
</dbReference>
<dbReference type="OrthoDB" id="258268at2"/>
<protein>
    <submittedName>
        <fullName evidence="2">Uncharacterized conserved protein</fullName>
    </submittedName>
</protein>
<gene>
    <name evidence="2" type="ORF">SAMN02745220_02803</name>
</gene>
<reference evidence="2 3" key="1">
    <citation type="submission" date="2016-12" db="EMBL/GenBank/DDBJ databases">
        <authorList>
            <person name="Song W.-J."/>
            <person name="Kurnit D.M."/>
        </authorList>
    </citation>
    <scope>NUCLEOTIDE SEQUENCE [LARGE SCALE GENOMIC DNA]</scope>
    <source>
        <strain evidence="2 3">DSM 18488</strain>
    </source>
</reference>
<evidence type="ECO:0000259" key="1">
    <source>
        <dbReference type="Pfam" id="PF10056"/>
    </source>
</evidence>
<proteinExistence type="predicted"/>
<accession>A0A1M7Y9T7</accession>
<dbReference type="EMBL" id="FRFE01000013">
    <property type="protein sequence ID" value="SHO49336.1"/>
    <property type="molecule type" value="Genomic_DNA"/>
</dbReference>
<evidence type="ECO:0000313" key="3">
    <source>
        <dbReference type="Proteomes" id="UP000184603"/>
    </source>
</evidence>
<dbReference type="STRING" id="1121416.SAMN02745220_02803"/>
<dbReference type="InterPro" id="IPR018744">
    <property type="entry name" value="DUF2293"/>
</dbReference>
<dbReference type="AlphaFoldDB" id="A0A1M7Y9T7"/>
<keyword evidence="3" id="KW-1185">Reference proteome</keyword>
<feature type="domain" description="DUF2293" evidence="1">
    <location>
        <begin position="122"/>
        <end position="207"/>
    </location>
</feature>
<dbReference type="RefSeq" id="WP_073614104.1">
    <property type="nucleotide sequence ID" value="NZ_FRFE01000013.1"/>
</dbReference>
<organism evidence="2 3">
    <name type="scientific">Desulfopila aestuarii DSM 18488</name>
    <dbReference type="NCBI Taxonomy" id="1121416"/>
    <lineage>
        <taxon>Bacteria</taxon>
        <taxon>Pseudomonadati</taxon>
        <taxon>Thermodesulfobacteriota</taxon>
        <taxon>Desulfobulbia</taxon>
        <taxon>Desulfobulbales</taxon>
        <taxon>Desulfocapsaceae</taxon>
        <taxon>Desulfopila</taxon>
    </lineage>
</organism>